<evidence type="ECO:0000313" key="5">
    <source>
        <dbReference type="Proteomes" id="UP000479691"/>
    </source>
</evidence>
<reference evidence="4 5" key="1">
    <citation type="submission" date="2019-06" db="EMBL/GenBank/DDBJ databases">
        <authorList>
            <person name="Palmer J.M."/>
        </authorList>
    </citation>
    <scope>NUCLEOTIDE SEQUENCE [LARGE SCALE GENOMIC DNA]</scope>
    <source>
        <strain evidence="3 4">TWF106</strain>
        <strain evidence="2 6">TWF191</strain>
        <strain evidence="1 5">TWF788</strain>
    </source>
</reference>
<accession>A0A6G1M9K2</accession>
<evidence type="ECO:0000313" key="3">
    <source>
        <dbReference type="EMBL" id="KAF3224890.1"/>
    </source>
</evidence>
<name>A0A6G1M9K2_ORBOL</name>
<dbReference type="EMBL" id="JAABOE010000065">
    <property type="protein sequence ID" value="KAF3172341.1"/>
    <property type="molecule type" value="Genomic_DNA"/>
</dbReference>
<evidence type="ECO:0000313" key="6">
    <source>
        <dbReference type="Proteomes" id="UP000483672"/>
    </source>
</evidence>
<comment type="caution">
    <text evidence="3">The sequence shown here is derived from an EMBL/GenBank/DDBJ whole genome shotgun (WGS) entry which is preliminary data.</text>
</comment>
<dbReference type="Proteomes" id="UP000479691">
    <property type="component" value="Unassembled WGS sequence"/>
</dbReference>
<protein>
    <submittedName>
        <fullName evidence="3">Uncharacterized protein</fullName>
    </submittedName>
</protein>
<dbReference type="AlphaFoldDB" id="A0A6G1M9K2"/>
<dbReference type="Proteomes" id="UP000472727">
    <property type="component" value="Unassembled WGS sequence"/>
</dbReference>
<proteinExistence type="predicted"/>
<evidence type="ECO:0000313" key="2">
    <source>
        <dbReference type="EMBL" id="KAF3224314.1"/>
    </source>
</evidence>
<organism evidence="3 4">
    <name type="scientific">Orbilia oligospora</name>
    <name type="common">Nematode-trapping fungus</name>
    <name type="synonym">Arthrobotrys oligospora</name>
    <dbReference type="NCBI Taxonomy" id="2813651"/>
    <lineage>
        <taxon>Eukaryota</taxon>
        <taxon>Fungi</taxon>
        <taxon>Dikarya</taxon>
        <taxon>Ascomycota</taxon>
        <taxon>Pezizomycotina</taxon>
        <taxon>Orbiliomycetes</taxon>
        <taxon>Orbiliales</taxon>
        <taxon>Orbiliaceae</taxon>
        <taxon>Orbilia</taxon>
    </lineage>
</organism>
<dbReference type="EMBL" id="WIWS01000017">
    <property type="protein sequence ID" value="KAF3224890.1"/>
    <property type="molecule type" value="Genomic_DNA"/>
</dbReference>
<dbReference type="Proteomes" id="UP000483672">
    <property type="component" value="Unassembled WGS sequence"/>
</dbReference>
<dbReference type="EMBL" id="WIPF01000033">
    <property type="protein sequence ID" value="KAF3224314.1"/>
    <property type="molecule type" value="Genomic_DNA"/>
</dbReference>
<sequence>MDAGIFTVYASTSYTIKTVECTKGCQIAVETAPSLNKLPDPTKTVTVSYTIRTLHSCSPTANAKKWRA</sequence>
<evidence type="ECO:0000313" key="1">
    <source>
        <dbReference type="EMBL" id="KAF3172341.1"/>
    </source>
</evidence>
<evidence type="ECO:0000313" key="4">
    <source>
        <dbReference type="Proteomes" id="UP000472727"/>
    </source>
</evidence>
<gene>
    <name evidence="3" type="ORF">TWF106_003333</name>
    <name evidence="2" type="ORF">TWF191_006096</name>
    <name evidence="1" type="ORF">TWF788_009467</name>
</gene>